<dbReference type="OrthoDB" id="10260894at2759"/>
<reference evidence="9 10" key="1">
    <citation type="submission" date="2015-04" db="EMBL/GenBank/DDBJ databases">
        <authorList>
            <person name="Syromyatnikov M.Y."/>
            <person name="Popov V.N."/>
        </authorList>
    </citation>
    <scope>NUCLEOTIDE SEQUENCE [LARGE SCALE GENOMIC DNA]</scope>
</reference>
<keyword evidence="2" id="KW-0808">Transferase</keyword>
<dbReference type="InterPro" id="IPR000719">
    <property type="entry name" value="Prot_kinase_dom"/>
</dbReference>
<evidence type="ECO:0000256" key="5">
    <source>
        <dbReference type="ARBA" id="ARBA00022840"/>
    </source>
</evidence>
<dbReference type="Proteomes" id="UP000183832">
    <property type="component" value="Unassembled WGS sequence"/>
</dbReference>
<dbReference type="GO" id="GO:0005634">
    <property type="term" value="C:nucleus"/>
    <property type="evidence" value="ECO:0007669"/>
    <property type="project" value="TreeGrafter"/>
</dbReference>
<name>A0A1J1IWT6_9DIPT</name>
<evidence type="ECO:0000256" key="2">
    <source>
        <dbReference type="ARBA" id="ARBA00022679"/>
    </source>
</evidence>
<dbReference type="PROSITE" id="PS00107">
    <property type="entry name" value="PROTEIN_KINASE_ATP"/>
    <property type="match status" value="1"/>
</dbReference>
<accession>A0A1J1IWT6</accession>
<dbReference type="GO" id="GO:0035556">
    <property type="term" value="P:intracellular signal transduction"/>
    <property type="evidence" value="ECO:0007669"/>
    <property type="project" value="TreeGrafter"/>
</dbReference>
<dbReference type="InterPro" id="IPR017441">
    <property type="entry name" value="Protein_kinase_ATP_BS"/>
</dbReference>
<keyword evidence="3 6" id="KW-0547">Nucleotide-binding</keyword>
<keyword evidence="5 6" id="KW-0067">ATP-binding</keyword>
<feature type="compositionally biased region" description="Low complexity" evidence="7">
    <location>
        <begin position="371"/>
        <end position="381"/>
    </location>
</feature>
<gene>
    <name evidence="9" type="ORF">CLUMA_CG017807</name>
</gene>
<evidence type="ECO:0000256" key="7">
    <source>
        <dbReference type="SAM" id="MobiDB-lite"/>
    </source>
</evidence>
<organism evidence="9 10">
    <name type="scientific">Clunio marinus</name>
    <dbReference type="NCBI Taxonomy" id="568069"/>
    <lineage>
        <taxon>Eukaryota</taxon>
        <taxon>Metazoa</taxon>
        <taxon>Ecdysozoa</taxon>
        <taxon>Arthropoda</taxon>
        <taxon>Hexapoda</taxon>
        <taxon>Insecta</taxon>
        <taxon>Pterygota</taxon>
        <taxon>Neoptera</taxon>
        <taxon>Endopterygota</taxon>
        <taxon>Diptera</taxon>
        <taxon>Nematocera</taxon>
        <taxon>Chironomoidea</taxon>
        <taxon>Chironomidae</taxon>
        <taxon>Clunio</taxon>
    </lineage>
</organism>
<dbReference type="SUPFAM" id="SSF56112">
    <property type="entry name" value="Protein kinase-like (PK-like)"/>
    <property type="match status" value="1"/>
</dbReference>
<evidence type="ECO:0000259" key="8">
    <source>
        <dbReference type="PROSITE" id="PS50011"/>
    </source>
</evidence>
<proteinExistence type="predicted"/>
<dbReference type="FunFam" id="3.30.200.20:FF:000534">
    <property type="entry name" value="Myosin light chain kinase"/>
    <property type="match status" value="1"/>
</dbReference>
<protein>
    <submittedName>
        <fullName evidence="9">CLUMA_CG017807, isoform A</fullName>
    </submittedName>
</protein>
<keyword evidence="4" id="KW-0418">Kinase</keyword>
<dbReference type="PANTHER" id="PTHR24342">
    <property type="entry name" value="SERINE/THREONINE-PROTEIN KINASE 17"/>
    <property type="match status" value="1"/>
</dbReference>
<dbReference type="AlphaFoldDB" id="A0A1J1IWT6"/>
<evidence type="ECO:0000256" key="3">
    <source>
        <dbReference type="ARBA" id="ARBA00022741"/>
    </source>
</evidence>
<feature type="region of interest" description="Disordered" evidence="7">
    <location>
        <begin position="351"/>
        <end position="381"/>
    </location>
</feature>
<dbReference type="PROSITE" id="PS50011">
    <property type="entry name" value="PROTEIN_KINASE_DOM"/>
    <property type="match status" value="1"/>
</dbReference>
<sequence length="716" mass="81275">MIKVDETDPVGDIELKFPYRQVSVKRGEDVKKFYDLSEEIGRGKFGTVYKCKEKSTGLCSAAKFIAVPNRKERKNVEREIEMMNRLQHPKIIQLYDAFEYNKMVCVVLELVDGGELFDRVLDDKFILTEKACSIFMRQICEAMDYIHEHNIIHLDLKATREYDPSTKLQVLFGTPEFVAPEVVNFDAITFATDMWSVGVIAYVLVSGLSPFAGECDVETMGNVTVGKYDFNDEAFDNVSPECIDFITKLLVKQHGERLTAKEALRHKWVKRKPQYHSTNVKPSTSPLSLKSVYSDKDNSLTSAKDNLRNCVDRWNDSTPYVFDKHTKSISSVHSSISSSIELSPSFAEGSLSNSSESLTTPDDNDLTNSLSSPENINIINDENNKSSSLKLTELSPHHNEIINIKDYLHILDRHKSIDNCFLSPSSCERLLNIEKFTKLTNHLFDKNVQAEPTPQTNGDERNYEIQTTDDIIINNNNGIHDINIENLSTKQTTSSVDLATKANMLDKSDDGGVKKGDRMDENNNKINDFNGTVIVQENGINNERSHPFSEIFKKFSSLHSVDSQVNDSSNAPWPVSTKRTKFRINQMSSRDVPIVRIEKPAKLKKQNAIDACDTKIFDEKINHTKSIIYKTPGTLNNNCIVDILKSFEHDREQLFQSHFRHKTFIDRMPNGSISFDCGQIDVEQRSINTISSLFKLHATTGRQVKQIQARIEANNK</sequence>
<feature type="domain" description="Protein kinase" evidence="8">
    <location>
        <begin position="34"/>
        <end position="269"/>
    </location>
</feature>
<dbReference type="GO" id="GO:0043065">
    <property type="term" value="P:positive regulation of apoptotic process"/>
    <property type="evidence" value="ECO:0007669"/>
    <property type="project" value="TreeGrafter"/>
</dbReference>
<dbReference type="PANTHER" id="PTHR24342:SF20">
    <property type="entry name" value="MYOSIN LIGHT CHAIN KINASE, SMOOTH MUSCLE"/>
    <property type="match status" value="1"/>
</dbReference>
<dbReference type="STRING" id="568069.A0A1J1IWT6"/>
<evidence type="ECO:0000256" key="4">
    <source>
        <dbReference type="ARBA" id="ARBA00022777"/>
    </source>
</evidence>
<dbReference type="InterPro" id="IPR011009">
    <property type="entry name" value="Kinase-like_dom_sf"/>
</dbReference>
<dbReference type="GO" id="GO:0005524">
    <property type="term" value="F:ATP binding"/>
    <property type="evidence" value="ECO:0007669"/>
    <property type="project" value="UniProtKB-UniRule"/>
</dbReference>
<evidence type="ECO:0000313" key="9">
    <source>
        <dbReference type="EMBL" id="CRL04747.1"/>
    </source>
</evidence>
<keyword evidence="1" id="KW-0723">Serine/threonine-protein kinase</keyword>
<evidence type="ECO:0000256" key="1">
    <source>
        <dbReference type="ARBA" id="ARBA00022527"/>
    </source>
</evidence>
<dbReference type="Gene3D" id="3.30.200.20">
    <property type="entry name" value="Phosphorylase Kinase, domain 1"/>
    <property type="match status" value="1"/>
</dbReference>
<feature type="compositionally biased region" description="Polar residues" evidence="7">
    <location>
        <begin position="351"/>
        <end position="370"/>
    </location>
</feature>
<evidence type="ECO:0000256" key="6">
    <source>
        <dbReference type="PROSITE-ProRule" id="PRU10141"/>
    </source>
</evidence>
<dbReference type="GO" id="GO:0004674">
    <property type="term" value="F:protein serine/threonine kinase activity"/>
    <property type="evidence" value="ECO:0007669"/>
    <property type="project" value="UniProtKB-KW"/>
</dbReference>
<keyword evidence="10" id="KW-1185">Reference proteome</keyword>
<evidence type="ECO:0000313" key="10">
    <source>
        <dbReference type="Proteomes" id="UP000183832"/>
    </source>
</evidence>
<feature type="binding site" evidence="6">
    <location>
        <position position="63"/>
    </location>
    <ligand>
        <name>ATP</name>
        <dbReference type="ChEBI" id="CHEBI:30616"/>
    </ligand>
</feature>
<dbReference type="Gene3D" id="1.10.510.10">
    <property type="entry name" value="Transferase(Phosphotransferase) domain 1"/>
    <property type="match status" value="1"/>
</dbReference>
<dbReference type="Pfam" id="PF00069">
    <property type="entry name" value="Pkinase"/>
    <property type="match status" value="1"/>
</dbReference>
<dbReference type="EMBL" id="CVRI01000063">
    <property type="protein sequence ID" value="CRL04747.1"/>
    <property type="molecule type" value="Genomic_DNA"/>
</dbReference>